<evidence type="ECO:0000259" key="1">
    <source>
        <dbReference type="Pfam" id="PF05598"/>
    </source>
</evidence>
<gene>
    <name evidence="2" type="ORF">FP2506_12074</name>
</gene>
<comment type="caution">
    <text evidence="2">The sequence shown here is derived from an EMBL/GenBank/DDBJ whole genome shotgun (WGS) entry which is preliminary data.</text>
</comment>
<proteinExistence type="predicted"/>
<dbReference type="STRING" id="217511.GCA_001463845_03536"/>
<organism evidence="2 3">
    <name type="scientific">Fulvimarina pelagi HTCC2506</name>
    <dbReference type="NCBI Taxonomy" id="314231"/>
    <lineage>
        <taxon>Bacteria</taxon>
        <taxon>Pseudomonadati</taxon>
        <taxon>Pseudomonadota</taxon>
        <taxon>Alphaproteobacteria</taxon>
        <taxon>Hyphomicrobiales</taxon>
        <taxon>Aurantimonadaceae</taxon>
        <taxon>Fulvimarina</taxon>
    </lineage>
</organism>
<dbReference type="Proteomes" id="UP000004310">
    <property type="component" value="Unassembled WGS sequence"/>
</dbReference>
<reference evidence="2 3" key="1">
    <citation type="journal article" date="2010" name="J. Bacteriol.">
        <title>Genome sequence of Fulvimarina pelagi HTCC2506T, a Mn(II)-oxidizing alphaproteobacterium possessing an aerobic anoxygenic photosynthetic gene cluster and Xanthorhodopsin.</title>
        <authorList>
            <person name="Kang I."/>
            <person name="Oh H.M."/>
            <person name="Lim S.I."/>
            <person name="Ferriera S."/>
            <person name="Giovannoni S.J."/>
            <person name="Cho J.C."/>
        </authorList>
    </citation>
    <scope>NUCLEOTIDE SEQUENCE [LARGE SCALE GENOMIC DNA]</scope>
    <source>
        <strain evidence="2 3">HTCC2506</strain>
    </source>
</reference>
<dbReference type="HOGENOM" id="CLU_186764_0_0_5"/>
<dbReference type="EMBL" id="AATP01000004">
    <property type="protein sequence ID" value="EAU41000.1"/>
    <property type="molecule type" value="Genomic_DNA"/>
</dbReference>
<evidence type="ECO:0000313" key="2">
    <source>
        <dbReference type="EMBL" id="EAU41000.1"/>
    </source>
</evidence>
<dbReference type="eggNOG" id="COG3039">
    <property type="taxonomic scope" value="Bacteria"/>
</dbReference>
<dbReference type="AlphaFoldDB" id="Q0G1T1"/>
<dbReference type="InterPro" id="IPR008490">
    <property type="entry name" value="Transposase_InsH_N"/>
</dbReference>
<name>Q0G1T1_9HYPH</name>
<sequence length="75" mass="8879">MFEVLILQMLDNLPDDQAEFQIEDRLSFMRFIWLDLDDKVSDAKTICLFREHLSERGAIKSLFARFDSISRRPAN</sequence>
<dbReference type="Pfam" id="PF05598">
    <property type="entry name" value="DUF772"/>
    <property type="match status" value="1"/>
</dbReference>
<feature type="domain" description="Transposase InsH N-terminal" evidence="1">
    <location>
        <begin position="1"/>
        <end position="51"/>
    </location>
</feature>
<keyword evidence="3" id="KW-1185">Reference proteome</keyword>
<accession>Q0G1T1</accession>
<evidence type="ECO:0000313" key="3">
    <source>
        <dbReference type="Proteomes" id="UP000004310"/>
    </source>
</evidence>
<protein>
    <submittedName>
        <fullName evidence="2">Transposase (Class II)</fullName>
    </submittedName>
</protein>